<dbReference type="PANTHER" id="PTHR35010">
    <property type="entry name" value="BLL4672 PROTEIN-RELATED"/>
    <property type="match status" value="1"/>
</dbReference>
<dbReference type="Gene3D" id="1.10.260.40">
    <property type="entry name" value="lambda repressor-like DNA-binding domains"/>
    <property type="match status" value="1"/>
</dbReference>
<proteinExistence type="predicted"/>
<feature type="domain" description="HTH cro/C1-type" evidence="1">
    <location>
        <begin position="4"/>
        <end position="88"/>
    </location>
</feature>
<name>A0ABT1HMB6_STRSD</name>
<evidence type="ECO:0000313" key="2">
    <source>
        <dbReference type="EMBL" id="MCP2256654.1"/>
    </source>
</evidence>
<gene>
    <name evidence="2" type="ORF">LX15_000337</name>
</gene>
<keyword evidence="3" id="KW-1185">Reference proteome</keyword>
<accession>A0ABT1HMB6</accession>
<dbReference type="Pfam" id="PF17765">
    <property type="entry name" value="MLTR_LBD"/>
    <property type="match status" value="1"/>
</dbReference>
<dbReference type="InterPro" id="IPR041413">
    <property type="entry name" value="MLTR_LBD"/>
</dbReference>
<sequence>MSNRLRRRREELSAFLRSRRARISPGEVGLPSGGGRRRTPGLRREEVAALAGVSLGWYTWLEQGRDITVTASVLDAIGSALRLSAAEHAHLYRLAGHVPPERTPSHQDSVPDSLASVLRGWDPHPAYVLDRHWRFVAGNTALSTVFGSITPGLSCLEVFDDDSPLRQVLPAWERMAPDLVSEFRVDVARYPDDPEFRHILRRLRANSALFERLWGKQEVRVSARSTKEIDNGVVGQLTFDSVTVRTDEHPQMRVVLLSPRHGTPTASRLAALSVRH</sequence>
<dbReference type="PANTHER" id="PTHR35010:SF3">
    <property type="entry name" value="BLL4873 PROTEIN"/>
    <property type="match status" value="1"/>
</dbReference>
<dbReference type="SUPFAM" id="SSF47413">
    <property type="entry name" value="lambda repressor-like DNA-binding domains"/>
    <property type="match status" value="1"/>
</dbReference>
<protein>
    <submittedName>
        <fullName evidence="2">Helix-turn-helix domain-containing protein</fullName>
    </submittedName>
</protein>
<organism evidence="2 3">
    <name type="scientific">Streptoalloteichus tenebrarius (strain ATCC 17920 / DSM 40477 / JCM 4838 / CBS 697.72 / NBRC 16177 / NCIMB 11028 / NRRL B-12390 / A12253. 1 / ISP 5477)</name>
    <name type="common">Streptomyces tenebrarius</name>
    <dbReference type="NCBI Taxonomy" id="1933"/>
    <lineage>
        <taxon>Bacteria</taxon>
        <taxon>Bacillati</taxon>
        <taxon>Actinomycetota</taxon>
        <taxon>Actinomycetes</taxon>
        <taxon>Pseudonocardiales</taxon>
        <taxon>Pseudonocardiaceae</taxon>
        <taxon>Streptoalloteichus</taxon>
    </lineage>
</organism>
<dbReference type="InterPro" id="IPR001387">
    <property type="entry name" value="Cro/C1-type_HTH"/>
</dbReference>
<evidence type="ECO:0000259" key="1">
    <source>
        <dbReference type="SMART" id="SM00530"/>
    </source>
</evidence>
<dbReference type="RefSeq" id="WP_253667629.1">
    <property type="nucleotide sequence ID" value="NZ_JAMTCP010000001.1"/>
</dbReference>
<reference evidence="2 3" key="1">
    <citation type="submission" date="2022-06" db="EMBL/GenBank/DDBJ databases">
        <title>Genomic Encyclopedia of Archaeal and Bacterial Type Strains, Phase II (KMG-II): from individual species to whole genera.</title>
        <authorList>
            <person name="Goeker M."/>
        </authorList>
    </citation>
    <scope>NUCLEOTIDE SEQUENCE [LARGE SCALE GENOMIC DNA]</scope>
    <source>
        <strain evidence="2 3">DSM 40477</strain>
    </source>
</reference>
<evidence type="ECO:0000313" key="3">
    <source>
        <dbReference type="Proteomes" id="UP001205311"/>
    </source>
</evidence>
<dbReference type="InterPro" id="IPR010982">
    <property type="entry name" value="Lambda_DNA-bd_dom_sf"/>
</dbReference>
<dbReference type="EMBL" id="JAMTCP010000001">
    <property type="protein sequence ID" value="MCP2256654.1"/>
    <property type="molecule type" value="Genomic_DNA"/>
</dbReference>
<dbReference type="Proteomes" id="UP001205311">
    <property type="component" value="Unassembled WGS sequence"/>
</dbReference>
<dbReference type="SMART" id="SM00530">
    <property type="entry name" value="HTH_XRE"/>
    <property type="match status" value="1"/>
</dbReference>
<dbReference type="Pfam" id="PF13560">
    <property type="entry name" value="HTH_31"/>
    <property type="match status" value="1"/>
</dbReference>
<dbReference type="CDD" id="cd00093">
    <property type="entry name" value="HTH_XRE"/>
    <property type="match status" value="1"/>
</dbReference>
<dbReference type="Gene3D" id="3.30.450.180">
    <property type="match status" value="1"/>
</dbReference>
<comment type="caution">
    <text evidence="2">The sequence shown here is derived from an EMBL/GenBank/DDBJ whole genome shotgun (WGS) entry which is preliminary data.</text>
</comment>